<accession>A0ABQ4C6S4</accession>
<dbReference type="EMBL" id="BONC01000028">
    <property type="protein sequence ID" value="GIF58000.1"/>
    <property type="molecule type" value="Genomic_DNA"/>
</dbReference>
<evidence type="ECO:0000313" key="5">
    <source>
        <dbReference type="EMBL" id="GIF58000.1"/>
    </source>
</evidence>
<reference evidence="5 6" key="1">
    <citation type="submission" date="2021-01" db="EMBL/GenBank/DDBJ databases">
        <title>Whole genome shotgun sequence of Asanoa iriomotensis NBRC 100142.</title>
        <authorList>
            <person name="Komaki H."/>
            <person name="Tamura T."/>
        </authorList>
    </citation>
    <scope>NUCLEOTIDE SEQUENCE [LARGE SCALE GENOMIC DNA]</scope>
    <source>
        <strain evidence="5 6">NBRC 100142</strain>
    </source>
</reference>
<dbReference type="PANTHER" id="PTHR43335">
    <property type="entry name" value="ABC TRANSPORTER, ATP-BINDING PROTEIN"/>
    <property type="match status" value="1"/>
</dbReference>
<keyword evidence="6" id="KW-1185">Reference proteome</keyword>
<protein>
    <submittedName>
        <fullName evidence="5">ABC transporter ATP-binding protein</fullName>
    </submittedName>
</protein>
<gene>
    <name evidence="5" type="primary">livG</name>
    <name evidence="5" type="ORF">Air01nite_40950</name>
</gene>
<evidence type="ECO:0000256" key="3">
    <source>
        <dbReference type="SAM" id="MobiDB-lite"/>
    </source>
</evidence>
<evidence type="ECO:0000259" key="4">
    <source>
        <dbReference type="Pfam" id="PF00005"/>
    </source>
</evidence>
<dbReference type="SUPFAM" id="SSF52540">
    <property type="entry name" value="P-loop containing nucleoside triphosphate hydrolases"/>
    <property type="match status" value="1"/>
</dbReference>
<proteinExistence type="inferred from homology"/>
<comment type="caution">
    <text evidence="5">The sequence shown here is derived from an EMBL/GenBank/DDBJ whole genome shotgun (WGS) entry which is preliminary data.</text>
</comment>
<dbReference type="Proteomes" id="UP000624325">
    <property type="component" value="Unassembled WGS sequence"/>
</dbReference>
<dbReference type="InterPro" id="IPR003439">
    <property type="entry name" value="ABC_transporter-like_ATP-bd"/>
</dbReference>
<dbReference type="InterPro" id="IPR027417">
    <property type="entry name" value="P-loop_NTPase"/>
</dbReference>
<evidence type="ECO:0000313" key="6">
    <source>
        <dbReference type="Proteomes" id="UP000624325"/>
    </source>
</evidence>
<keyword evidence="5" id="KW-0547">Nucleotide-binding</keyword>
<feature type="region of interest" description="Disordered" evidence="3">
    <location>
        <begin position="1"/>
        <end position="43"/>
    </location>
</feature>
<organism evidence="5 6">
    <name type="scientific">Asanoa iriomotensis</name>
    <dbReference type="NCBI Taxonomy" id="234613"/>
    <lineage>
        <taxon>Bacteria</taxon>
        <taxon>Bacillati</taxon>
        <taxon>Actinomycetota</taxon>
        <taxon>Actinomycetes</taxon>
        <taxon>Micromonosporales</taxon>
        <taxon>Micromonosporaceae</taxon>
        <taxon>Asanoa</taxon>
    </lineage>
</organism>
<evidence type="ECO:0000256" key="2">
    <source>
        <dbReference type="ARBA" id="ARBA00022448"/>
    </source>
</evidence>
<feature type="domain" description="ABC transporter" evidence="4">
    <location>
        <begin position="64"/>
        <end position="211"/>
    </location>
</feature>
<comment type="similarity">
    <text evidence="1">Belongs to the ABC transporter superfamily.</text>
</comment>
<dbReference type="Pfam" id="PF00005">
    <property type="entry name" value="ABC_tran"/>
    <property type="match status" value="1"/>
</dbReference>
<name>A0ABQ4C6S4_9ACTN</name>
<dbReference type="Gene3D" id="3.40.50.300">
    <property type="entry name" value="P-loop containing nucleotide triphosphate hydrolases"/>
    <property type="match status" value="1"/>
</dbReference>
<evidence type="ECO:0000256" key="1">
    <source>
        <dbReference type="ARBA" id="ARBA00005417"/>
    </source>
</evidence>
<dbReference type="GO" id="GO:0005524">
    <property type="term" value="F:ATP binding"/>
    <property type="evidence" value="ECO:0007669"/>
    <property type="project" value="UniProtKB-KW"/>
</dbReference>
<keyword evidence="5" id="KW-0067">ATP-binding</keyword>
<keyword evidence="2" id="KW-0813">Transport</keyword>
<sequence length="270" mass="28820">MTRPAGHNRPVTPTPPGGAYHRRKDRGTPARRGQDPAADPQPRQQAVPLLNVAGVRAPSCGLLDVSFTVDAGHHHAVVVPHTSGTALLEIIAGTAYPDHGQVYLAGQPVAGRPASELIRHNVGYLPVTPRWHPGRTVVGVLEAAVRWQMLYRRQATALTGREQITDVVDRCNLGALADAESDRLAPQWARMLDLAVILLHRPRLILVDQPMTGPGEPAASFRQAITDLPDTVAALFAVPTPSDAAGLADRVTVISHGRTSGHPEPGTAQR</sequence>